<reference evidence="1 4" key="2">
    <citation type="submission" date="2020-10" db="EMBL/GenBank/DDBJ databases">
        <title>Genome sequences of Pseudomonas isolates.</title>
        <authorList>
            <person name="Wessels L."/>
            <person name="Reich F."/>
            <person name="Hammerl J."/>
        </authorList>
    </citation>
    <scope>NUCLEOTIDE SEQUENCE [LARGE SCALE GENOMIC DNA]</scope>
    <source>
        <strain evidence="1 4">20-MO00624-0</strain>
    </source>
</reference>
<evidence type="ECO:0000313" key="1">
    <source>
        <dbReference type="EMBL" id="MBF8639989.1"/>
    </source>
</evidence>
<accession>A0A2X2CIL7</accession>
<reference evidence="2 3" key="1">
    <citation type="submission" date="2018-06" db="EMBL/GenBank/DDBJ databases">
        <authorList>
            <consortium name="Pathogen Informatics"/>
            <person name="Doyle S."/>
        </authorList>
    </citation>
    <scope>NUCLEOTIDE SEQUENCE [LARGE SCALE GENOMIC DNA]</scope>
    <source>
        <strain evidence="2 3">NCTC11842</strain>
    </source>
</reference>
<dbReference type="EMBL" id="UAUF01000012">
    <property type="protein sequence ID" value="SPZ08552.1"/>
    <property type="molecule type" value="Genomic_DNA"/>
</dbReference>
<dbReference type="RefSeq" id="WP_010795038.1">
    <property type="nucleotide sequence ID" value="NZ_CP069262.1"/>
</dbReference>
<dbReference type="Proteomes" id="UP000626180">
    <property type="component" value="Unassembled WGS sequence"/>
</dbReference>
<dbReference type="Proteomes" id="UP000250443">
    <property type="component" value="Unassembled WGS sequence"/>
</dbReference>
<keyword evidence="4" id="KW-1185">Reference proteome</keyword>
<dbReference type="AlphaFoldDB" id="A0A2X2CIL7"/>
<evidence type="ECO:0000313" key="3">
    <source>
        <dbReference type="Proteomes" id="UP000250443"/>
    </source>
</evidence>
<proteinExistence type="predicted"/>
<evidence type="ECO:0000313" key="4">
    <source>
        <dbReference type="Proteomes" id="UP000626180"/>
    </source>
</evidence>
<protein>
    <submittedName>
        <fullName evidence="2">Uncharacterized protein</fullName>
    </submittedName>
</protein>
<organism evidence="2 3">
    <name type="scientific">Pseudomonas luteola</name>
    <dbReference type="NCBI Taxonomy" id="47886"/>
    <lineage>
        <taxon>Bacteria</taxon>
        <taxon>Pseudomonadati</taxon>
        <taxon>Pseudomonadota</taxon>
        <taxon>Gammaproteobacteria</taxon>
        <taxon>Pseudomonadales</taxon>
        <taxon>Pseudomonadaceae</taxon>
        <taxon>Pseudomonas</taxon>
    </lineage>
</organism>
<sequence length="284" mass="31883">MENKEIQVHSDHEFIENLEAQMEQAYSKFIFINEEFDRCEPDSQTSRASRIVTLELIASIKNILDQITFEVWSSIFGEDGNEKVAKDVYYPYAADEQMFRSALGKITKNLAVSNSSENVEKFTDWLRSTQPFGGIDWSLVTVGKLSRLHHRKLIDQKKTRCYTVEAYSPGGGGASMTFHSKPGPFTIWTYTGRAGVSTGMGKYPIVNKEEDPDGKVVVHRFNPETMDFAHVEGARTSVSEFMECNVEDMHFDALDLFQRSLAAVGEIVEISRDGGYLGTASSDA</sequence>
<gene>
    <name evidence="1" type="ORF">IRZ65_04750</name>
    <name evidence="2" type="ORF">NCTC11842_02846</name>
</gene>
<name>A0A2X2CIL7_PSELU</name>
<dbReference type="EMBL" id="JADMCD010000002">
    <property type="protein sequence ID" value="MBF8639989.1"/>
    <property type="molecule type" value="Genomic_DNA"/>
</dbReference>
<evidence type="ECO:0000313" key="2">
    <source>
        <dbReference type="EMBL" id="SPZ08552.1"/>
    </source>
</evidence>